<dbReference type="GO" id="GO:0008483">
    <property type="term" value="F:transaminase activity"/>
    <property type="evidence" value="ECO:0007669"/>
    <property type="project" value="UniProtKB-KW"/>
</dbReference>
<accession>A0A1F6TR63</accession>
<name>A0A1F6TR63_9PROT</name>
<keyword evidence="4 8" id="KW-0812">Transmembrane</keyword>
<protein>
    <submittedName>
        <fullName evidence="10">UDP-4-amino-4-deoxy-L-arabinose-oxoglutarate aminotransferase</fullName>
    </submittedName>
</protein>
<keyword evidence="2" id="KW-0328">Glycosyltransferase</keyword>
<proteinExistence type="predicted"/>
<keyword evidence="1" id="KW-1003">Cell membrane</keyword>
<evidence type="ECO:0000256" key="1">
    <source>
        <dbReference type="ARBA" id="ARBA00022475"/>
    </source>
</evidence>
<dbReference type="AlphaFoldDB" id="A0A1F6TR63"/>
<evidence type="ECO:0000256" key="7">
    <source>
        <dbReference type="ARBA" id="ARBA00023136"/>
    </source>
</evidence>
<organism evidence="10 11">
    <name type="scientific">Candidatus Muproteobacteria bacterium RBG_16_65_34</name>
    <dbReference type="NCBI Taxonomy" id="1817760"/>
    <lineage>
        <taxon>Bacteria</taxon>
        <taxon>Pseudomonadati</taxon>
        <taxon>Pseudomonadota</taxon>
        <taxon>Candidatus Muproteobacteria</taxon>
    </lineage>
</organism>
<evidence type="ECO:0000256" key="3">
    <source>
        <dbReference type="ARBA" id="ARBA00022679"/>
    </source>
</evidence>
<feature type="transmembrane region" description="Helical" evidence="8">
    <location>
        <begin position="264"/>
        <end position="289"/>
    </location>
</feature>
<dbReference type="Pfam" id="PF00535">
    <property type="entry name" value="Glycos_transf_2"/>
    <property type="match status" value="1"/>
</dbReference>
<dbReference type="SUPFAM" id="SSF53448">
    <property type="entry name" value="Nucleotide-diphospho-sugar transferases"/>
    <property type="match status" value="1"/>
</dbReference>
<evidence type="ECO:0000256" key="2">
    <source>
        <dbReference type="ARBA" id="ARBA00022676"/>
    </source>
</evidence>
<dbReference type="EMBL" id="MFSU01000052">
    <property type="protein sequence ID" value="OGI47562.1"/>
    <property type="molecule type" value="Genomic_DNA"/>
</dbReference>
<dbReference type="STRING" id="1817760.A2151_04365"/>
<dbReference type="PANTHER" id="PTHR48090">
    <property type="entry name" value="UNDECAPRENYL-PHOSPHATE 4-DEOXY-4-FORMAMIDO-L-ARABINOSE TRANSFERASE-RELATED"/>
    <property type="match status" value="1"/>
</dbReference>
<dbReference type="InterPro" id="IPR001173">
    <property type="entry name" value="Glyco_trans_2-like"/>
</dbReference>
<dbReference type="CDD" id="cd04187">
    <property type="entry name" value="DPM1_like_bac"/>
    <property type="match status" value="1"/>
</dbReference>
<keyword evidence="10" id="KW-0032">Aminotransferase</keyword>
<evidence type="ECO:0000256" key="6">
    <source>
        <dbReference type="ARBA" id="ARBA00022989"/>
    </source>
</evidence>
<dbReference type="Gene3D" id="3.90.550.10">
    <property type="entry name" value="Spore Coat Polysaccharide Biosynthesis Protein SpsA, Chain A"/>
    <property type="match status" value="1"/>
</dbReference>
<comment type="caution">
    <text evidence="10">The sequence shown here is derived from an EMBL/GenBank/DDBJ whole genome shotgun (WGS) entry which is preliminary data.</text>
</comment>
<dbReference type="PANTHER" id="PTHR48090:SF3">
    <property type="entry name" value="UNDECAPRENYL-PHOSPHATE 4-DEOXY-4-FORMAMIDO-L-ARABINOSE TRANSFERASE"/>
    <property type="match status" value="1"/>
</dbReference>
<keyword evidence="5" id="KW-0448">Lipopolysaccharide biosynthesis</keyword>
<evidence type="ECO:0000259" key="9">
    <source>
        <dbReference type="Pfam" id="PF00535"/>
    </source>
</evidence>
<dbReference type="GO" id="GO:0005886">
    <property type="term" value="C:plasma membrane"/>
    <property type="evidence" value="ECO:0007669"/>
    <property type="project" value="TreeGrafter"/>
</dbReference>
<keyword evidence="3 10" id="KW-0808">Transferase</keyword>
<gene>
    <name evidence="10" type="ORF">A2151_04365</name>
</gene>
<evidence type="ECO:0000256" key="4">
    <source>
        <dbReference type="ARBA" id="ARBA00022692"/>
    </source>
</evidence>
<feature type="transmembrane region" description="Helical" evidence="8">
    <location>
        <begin position="231"/>
        <end position="252"/>
    </location>
</feature>
<evidence type="ECO:0000256" key="8">
    <source>
        <dbReference type="SAM" id="Phobius"/>
    </source>
</evidence>
<dbReference type="InterPro" id="IPR050256">
    <property type="entry name" value="Glycosyltransferase_2"/>
</dbReference>
<dbReference type="Proteomes" id="UP000178885">
    <property type="component" value="Unassembled WGS sequence"/>
</dbReference>
<evidence type="ECO:0000256" key="5">
    <source>
        <dbReference type="ARBA" id="ARBA00022985"/>
    </source>
</evidence>
<keyword evidence="7 8" id="KW-0472">Membrane</keyword>
<evidence type="ECO:0000313" key="10">
    <source>
        <dbReference type="EMBL" id="OGI47562.1"/>
    </source>
</evidence>
<dbReference type="InterPro" id="IPR029044">
    <property type="entry name" value="Nucleotide-diphossugar_trans"/>
</dbReference>
<reference evidence="10 11" key="1">
    <citation type="journal article" date="2016" name="Nat. Commun.">
        <title>Thousands of microbial genomes shed light on interconnected biogeochemical processes in an aquifer system.</title>
        <authorList>
            <person name="Anantharaman K."/>
            <person name="Brown C.T."/>
            <person name="Hug L.A."/>
            <person name="Sharon I."/>
            <person name="Castelle C.J."/>
            <person name="Probst A.J."/>
            <person name="Thomas B.C."/>
            <person name="Singh A."/>
            <person name="Wilkins M.J."/>
            <person name="Karaoz U."/>
            <person name="Brodie E.L."/>
            <person name="Williams K.H."/>
            <person name="Hubbard S.S."/>
            <person name="Banfield J.F."/>
        </authorList>
    </citation>
    <scope>NUCLEOTIDE SEQUENCE [LARGE SCALE GENOMIC DNA]</scope>
</reference>
<sequence length="313" mass="35522">MMQPYVSVVIPVYNEEENLEALFGRLTKVLDVLGRPYEILFTNDGSRDRSGALLREFHRRRPREVRVIDFNGNFGQHMAIMAAFERVRGEVVVTLDADLQNPPEEIPKLLAAIEAGHDVVGGYRKDRQDSFFRRYASKLINAIRARITHITMRDQGCMLRAYRRRIVDLIASNSETSTFIPALAYSYAANPTEVEVEHAARAAGRSKYSLYQLVRLNFDLMTGFSVVPLQLFTLFGIALSALSGLFVVYLVIRRLVIGPEAEGVFTLFAILYFLVAVGILGLGIIGEYIGRIYQEVRRRPRFVIREILEQTDA</sequence>
<dbReference type="GO" id="GO:0099621">
    <property type="term" value="F:undecaprenyl-phosphate 4-deoxy-4-formamido-L-arabinose transferase activity"/>
    <property type="evidence" value="ECO:0007669"/>
    <property type="project" value="TreeGrafter"/>
</dbReference>
<dbReference type="GO" id="GO:0009103">
    <property type="term" value="P:lipopolysaccharide biosynthetic process"/>
    <property type="evidence" value="ECO:0007669"/>
    <property type="project" value="UniProtKB-KW"/>
</dbReference>
<keyword evidence="6 8" id="KW-1133">Transmembrane helix</keyword>
<feature type="domain" description="Glycosyltransferase 2-like" evidence="9">
    <location>
        <begin position="7"/>
        <end position="167"/>
    </location>
</feature>
<evidence type="ECO:0000313" key="11">
    <source>
        <dbReference type="Proteomes" id="UP000178885"/>
    </source>
</evidence>